<proteinExistence type="predicted"/>
<dbReference type="RefSeq" id="WP_059068424.1">
    <property type="nucleotide sequence ID" value="NZ_LNAL01000005.1"/>
</dbReference>
<name>A0A9X0L5R6_SOLP1</name>
<dbReference type="EMBL" id="LNAL01000005">
    <property type="protein sequence ID" value="KUG09023.1"/>
    <property type="molecule type" value="Genomic_DNA"/>
</dbReference>
<comment type="caution">
    <text evidence="1">The sequence shown here is derived from an EMBL/GenBank/DDBJ whole genome shotgun (WGS) entry which is preliminary data.</text>
</comment>
<sequence length="122" mass="13659">MTVALPIPDCPLEGLQPVYPTGCISTTQSIVEQVMQLDFPELAARGLEAYANRLLRVDYPDSTSVFYLDWTIDLPGYTLCYLEPWTSEVGPDGGIYTNIRYYRGPEAARRAEAIRRSIPPEA</sequence>
<dbReference type="Proteomes" id="UP000054223">
    <property type="component" value="Unassembled WGS sequence"/>
</dbReference>
<evidence type="ECO:0000313" key="1">
    <source>
        <dbReference type="EMBL" id="KUG09023.1"/>
    </source>
</evidence>
<dbReference type="AlphaFoldDB" id="A0A9X0L5R6"/>
<reference evidence="1 2" key="1">
    <citation type="submission" date="2015-11" db="EMBL/GenBank/DDBJ databases">
        <title>Solirubrum puertoriconensis gen. nov. an environmental bacteria isolated in Puerto Rico.</title>
        <authorList>
            <person name="Cuebas-Irizarry M.F."/>
            <person name="Montalvo-Rodriguez R."/>
        </authorList>
    </citation>
    <scope>NUCLEOTIDE SEQUENCE [LARGE SCALE GENOMIC DNA]</scope>
    <source>
        <strain evidence="1 2">MC1A</strain>
    </source>
</reference>
<accession>A0A9X0L5R6</accession>
<organism evidence="1 2">
    <name type="scientific">Solirubrum puertoriconensis</name>
    <dbReference type="NCBI Taxonomy" id="1751427"/>
    <lineage>
        <taxon>Bacteria</taxon>
        <taxon>Pseudomonadati</taxon>
        <taxon>Bacteroidota</taxon>
        <taxon>Cytophagia</taxon>
        <taxon>Cytophagales</taxon>
    </lineage>
</organism>
<protein>
    <submittedName>
        <fullName evidence="1">Uncharacterized protein</fullName>
    </submittedName>
</protein>
<gene>
    <name evidence="1" type="ORF">ASU33_19560</name>
</gene>
<keyword evidence="2" id="KW-1185">Reference proteome</keyword>
<evidence type="ECO:0000313" key="2">
    <source>
        <dbReference type="Proteomes" id="UP000054223"/>
    </source>
</evidence>